<keyword evidence="1" id="KW-0732">Signal</keyword>
<protein>
    <submittedName>
        <fullName evidence="2">Uncharacterized protein</fullName>
    </submittedName>
</protein>
<dbReference type="EMBL" id="JAHESE010000010">
    <property type="protein sequence ID" value="MBT1708991.1"/>
    <property type="molecule type" value="Genomic_DNA"/>
</dbReference>
<reference evidence="2 3" key="1">
    <citation type="submission" date="2021-05" db="EMBL/GenBank/DDBJ databases">
        <title>A Polyphasic approach of four new species of the genus Ohtaekwangia: Ohtaekwangia histidinii sp. nov., Ohtaekwangia cretensis sp. nov., Ohtaekwangia indiensis sp. nov., Ohtaekwangia reichenbachii sp. nov. from diverse environment.</title>
        <authorList>
            <person name="Octaviana S."/>
        </authorList>
    </citation>
    <scope>NUCLEOTIDE SEQUENCE [LARGE SCALE GENOMIC DNA]</scope>
    <source>
        <strain evidence="2 3">PWU5</strain>
    </source>
</reference>
<evidence type="ECO:0000256" key="1">
    <source>
        <dbReference type="SAM" id="SignalP"/>
    </source>
</evidence>
<keyword evidence="3" id="KW-1185">Reference proteome</keyword>
<sequence length="128" mass="14703">MKRLLLIFFLLPGGYLYAQTDSAVVVRDTIHTRRDIPDPQSVYNSELPQDIGQPKDSVLVTGKQVPRRVRKALNEKDIYDGWQDGEIYLNRNTGLYMLYLTRGDLINKFGLDAEGKQVTFISFKRPNP</sequence>
<proteinExistence type="predicted"/>
<evidence type="ECO:0000313" key="3">
    <source>
        <dbReference type="Proteomes" id="UP001319080"/>
    </source>
</evidence>
<accession>A0AAP2DX39</accession>
<dbReference type="RefSeq" id="WP_254084575.1">
    <property type="nucleotide sequence ID" value="NZ_JAHESE010000010.1"/>
</dbReference>
<organism evidence="2 3">
    <name type="scientific">Dawidia cretensis</name>
    <dbReference type="NCBI Taxonomy" id="2782350"/>
    <lineage>
        <taxon>Bacteria</taxon>
        <taxon>Pseudomonadati</taxon>
        <taxon>Bacteroidota</taxon>
        <taxon>Cytophagia</taxon>
        <taxon>Cytophagales</taxon>
        <taxon>Chryseotaleaceae</taxon>
        <taxon>Dawidia</taxon>
    </lineage>
</organism>
<gene>
    <name evidence="2" type="ORF">KK062_12190</name>
</gene>
<feature type="chain" id="PRO_5042875929" evidence="1">
    <location>
        <begin position="19"/>
        <end position="128"/>
    </location>
</feature>
<dbReference type="Proteomes" id="UP001319080">
    <property type="component" value="Unassembled WGS sequence"/>
</dbReference>
<comment type="caution">
    <text evidence="2">The sequence shown here is derived from an EMBL/GenBank/DDBJ whole genome shotgun (WGS) entry which is preliminary data.</text>
</comment>
<dbReference type="AlphaFoldDB" id="A0AAP2DX39"/>
<evidence type="ECO:0000313" key="2">
    <source>
        <dbReference type="EMBL" id="MBT1708991.1"/>
    </source>
</evidence>
<feature type="signal peptide" evidence="1">
    <location>
        <begin position="1"/>
        <end position="18"/>
    </location>
</feature>
<name>A0AAP2DX39_9BACT</name>